<evidence type="ECO:0000313" key="2">
    <source>
        <dbReference type="Proteomes" id="UP000824107"/>
    </source>
</evidence>
<evidence type="ECO:0000313" key="1">
    <source>
        <dbReference type="EMBL" id="HIU53711.1"/>
    </source>
</evidence>
<gene>
    <name evidence="1" type="ORF">IAD20_06490</name>
</gene>
<protein>
    <submittedName>
        <fullName evidence="1">Uncharacterized protein</fullName>
    </submittedName>
</protein>
<proteinExistence type="predicted"/>
<reference evidence="1" key="1">
    <citation type="submission" date="2020-10" db="EMBL/GenBank/DDBJ databases">
        <authorList>
            <person name="Gilroy R."/>
        </authorList>
    </citation>
    <scope>NUCLEOTIDE SEQUENCE</scope>
    <source>
        <strain evidence="1">ChiW3-316</strain>
    </source>
</reference>
<accession>A0A9D1M513</accession>
<sequence>MTQTEKFLTGARCSQGSSDLAVFESCSMWPKIRQSKIIPVGFYFVAGILAGRLKQKADLVPGIFIQGYRPHSSNGLFSSEKRGYGALLVKPESDVKTAPDDLVLCEANVYQMKEDDRFELVLMNSEWRHPEAVKQFMVRLRQEHRLEEISDVKKCVYHCDKSRGYFLAGRDYEVWSQLVGLVENTQGLSKKVLVVDYNCGIPCVVDFKEENFELVD</sequence>
<comment type="caution">
    <text evidence="1">The sequence shown here is derived from an EMBL/GenBank/DDBJ whole genome shotgun (WGS) entry which is preliminary data.</text>
</comment>
<name>A0A9D1M513_9PROT</name>
<reference evidence="1" key="2">
    <citation type="journal article" date="2021" name="PeerJ">
        <title>Extensive microbial diversity within the chicken gut microbiome revealed by metagenomics and culture.</title>
        <authorList>
            <person name="Gilroy R."/>
            <person name="Ravi A."/>
            <person name="Getino M."/>
            <person name="Pursley I."/>
            <person name="Horton D.L."/>
            <person name="Alikhan N.F."/>
            <person name="Baker D."/>
            <person name="Gharbi K."/>
            <person name="Hall N."/>
            <person name="Watson M."/>
            <person name="Adriaenssens E.M."/>
            <person name="Foster-Nyarko E."/>
            <person name="Jarju S."/>
            <person name="Secka A."/>
            <person name="Antonio M."/>
            <person name="Oren A."/>
            <person name="Chaudhuri R.R."/>
            <person name="La Ragione R."/>
            <person name="Hildebrand F."/>
            <person name="Pallen M.J."/>
        </authorList>
    </citation>
    <scope>NUCLEOTIDE SEQUENCE</scope>
    <source>
        <strain evidence="1">ChiW3-316</strain>
    </source>
</reference>
<dbReference type="Proteomes" id="UP000824107">
    <property type="component" value="Unassembled WGS sequence"/>
</dbReference>
<organism evidence="1 2">
    <name type="scientific">Candidatus Scatocola faecipullorum</name>
    <dbReference type="NCBI Taxonomy" id="2840917"/>
    <lineage>
        <taxon>Bacteria</taxon>
        <taxon>Pseudomonadati</taxon>
        <taxon>Pseudomonadota</taxon>
        <taxon>Alphaproteobacteria</taxon>
        <taxon>Rhodospirillales</taxon>
        <taxon>Rhodospirillaceae</taxon>
        <taxon>Rhodospirillaceae incertae sedis</taxon>
        <taxon>Candidatus Scatocola</taxon>
    </lineage>
</organism>
<dbReference type="EMBL" id="DVNC01000042">
    <property type="protein sequence ID" value="HIU53711.1"/>
    <property type="molecule type" value="Genomic_DNA"/>
</dbReference>
<dbReference type="AlphaFoldDB" id="A0A9D1M513"/>